<feature type="compositionally biased region" description="Basic and acidic residues" evidence="1">
    <location>
        <begin position="45"/>
        <end position="60"/>
    </location>
</feature>
<accession>A0A813DME9</accession>
<organism evidence="2 3">
    <name type="scientific">Polarella glacialis</name>
    <name type="common">Dinoflagellate</name>
    <dbReference type="NCBI Taxonomy" id="89957"/>
    <lineage>
        <taxon>Eukaryota</taxon>
        <taxon>Sar</taxon>
        <taxon>Alveolata</taxon>
        <taxon>Dinophyceae</taxon>
        <taxon>Suessiales</taxon>
        <taxon>Suessiaceae</taxon>
        <taxon>Polarella</taxon>
    </lineage>
</organism>
<feature type="region of interest" description="Disordered" evidence="1">
    <location>
        <begin position="1"/>
        <end position="123"/>
    </location>
</feature>
<evidence type="ECO:0000313" key="2">
    <source>
        <dbReference type="EMBL" id="CAE8587295.1"/>
    </source>
</evidence>
<sequence>PRPADSDPVAGDVGVRGSLSAREAKRSSEEAQHLQALQEAAAQSRLDRKMLQQKMRELERGGGGGGGEDVPASPSPSLSLSPSPRVSMQSHLRPPVHLRHHEEGEELDRTKPRVLGRPSALLG</sequence>
<feature type="non-terminal residue" evidence="2">
    <location>
        <position position="123"/>
    </location>
</feature>
<gene>
    <name evidence="2" type="ORF">PGLA1383_LOCUS6133</name>
</gene>
<dbReference type="Proteomes" id="UP000654075">
    <property type="component" value="Unassembled WGS sequence"/>
</dbReference>
<feature type="compositionally biased region" description="Basic and acidic residues" evidence="1">
    <location>
        <begin position="100"/>
        <end position="111"/>
    </location>
</feature>
<name>A0A813DME9_POLGL</name>
<reference evidence="2" key="1">
    <citation type="submission" date="2021-02" db="EMBL/GenBank/DDBJ databases">
        <authorList>
            <person name="Dougan E. K."/>
            <person name="Rhodes N."/>
            <person name="Thang M."/>
            <person name="Chan C."/>
        </authorList>
    </citation>
    <scope>NUCLEOTIDE SEQUENCE</scope>
</reference>
<feature type="compositionally biased region" description="Low complexity" evidence="1">
    <location>
        <begin position="33"/>
        <end position="43"/>
    </location>
</feature>
<feature type="non-terminal residue" evidence="2">
    <location>
        <position position="1"/>
    </location>
</feature>
<comment type="caution">
    <text evidence="2">The sequence shown here is derived from an EMBL/GenBank/DDBJ whole genome shotgun (WGS) entry which is preliminary data.</text>
</comment>
<dbReference type="EMBL" id="CAJNNV010002501">
    <property type="protein sequence ID" value="CAE8587295.1"/>
    <property type="molecule type" value="Genomic_DNA"/>
</dbReference>
<feature type="compositionally biased region" description="Basic and acidic residues" evidence="1">
    <location>
        <begin position="22"/>
        <end position="32"/>
    </location>
</feature>
<protein>
    <submittedName>
        <fullName evidence="2">Uncharacterized protein</fullName>
    </submittedName>
</protein>
<dbReference type="AlphaFoldDB" id="A0A813DME9"/>
<keyword evidence="3" id="KW-1185">Reference proteome</keyword>
<proteinExistence type="predicted"/>
<evidence type="ECO:0000256" key="1">
    <source>
        <dbReference type="SAM" id="MobiDB-lite"/>
    </source>
</evidence>
<feature type="compositionally biased region" description="Low complexity" evidence="1">
    <location>
        <begin position="75"/>
        <end position="84"/>
    </location>
</feature>
<evidence type="ECO:0000313" key="3">
    <source>
        <dbReference type="Proteomes" id="UP000654075"/>
    </source>
</evidence>